<feature type="region of interest" description="Disordered" evidence="2">
    <location>
        <begin position="1"/>
        <end position="119"/>
    </location>
</feature>
<organism evidence="3 4">
    <name type="scientific">Iris pallida</name>
    <name type="common">Sweet iris</name>
    <dbReference type="NCBI Taxonomy" id="29817"/>
    <lineage>
        <taxon>Eukaryota</taxon>
        <taxon>Viridiplantae</taxon>
        <taxon>Streptophyta</taxon>
        <taxon>Embryophyta</taxon>
        <taxon>Tracheophyta</taxon>
        <taxon>Spermatophyta</taxon>
        <taxon>Magnoliopsida</taxon>
        <taxon>Liliopsida</taxon>
        <taxon>Asparagales</taxon>
        <taxon>Iridaceae</taxon>
        <taxon>Iridoideae</taxon>
        <taxon>Irideae</taxon>
        <taxon>Iris</taxon>
    </lineage>
</organism>
<dbReference type="EMBL" id="JANAVB010022000">
    <property type="protein sequence ID" value="KAJ6824440.1"/>
    <property type="molecule type" value="Genomic_DNA"/>
</dbReference>
<dbReference type="Proteomes" id="UP001140949">
    <property type="component" value="Unassembled WGS sequence"/>
</dbReference>
<keyword evidence="4" id="KW-1185">Reference proteome</keyword>
<evidence type="ECO:0000256" key="2">
    <source>
        <dbReference type="SAM" id="MobiDB-lite"/>
    </source>
</evidence>
<comment type="caution">
    <text evidence="3">The sequence shown here is derived from an EMBL/GenBank/DDBJ whole genome shotgun (WGS) entry which is preliminary data.</text>
</comment>
<reference evidence="3" key="2">
    <citation type="submission" date="2023-04" db="EMBL/GenBank/DDBJ databases">
        <authorList>
            <person name="Bruccoleri R.E."/>
            <person name="Oakeley E.J."/>
            <person name="Faust A.-M."/>
            <person name="Dessus-Babus S."/>
            <person name="Altorfer M."/>
            <person name="Burckhardt D."/>
            <person name="Oertli M."/>
            <person name="Naumann U."/>
            <person name="Petersen F."/>
            <person name="Wong J."/>
        </authorList>
    </citation>
    <scope>NUCLEOTIDE SEQUENCE</scope>
    <source>
        <strain evidence="3">GSM-AAB239-AS_SAM_17_03QT</strain>
        <tissue evidence="3">Leaf</tissue>
    </source>
</reference>
<evidence type="ECO:0000313" key="4">
    <source>
        <dbReference type="Proteomes" id="UP001140949"/>
    </source>
</evidence>
<sequence length="415" mass="47126">MTAASAASAVRNSLEEMLESLRRRDQKPKDVPPALPARPPSRARLPSQRRSLPVGFHVELKGSEETEDERAPKGDEEVVSKTSMFGNKRITNVEKREETPMPESENYISKPLSDDKFECNGTANLVSEKDTNMEHPQVQPPIYAEVEMQMSKVEATLRQKEEENNKLKEKLQEYEKKCSENEAKLKSMEEEWKTQVACLQSNLDAANKSQPSATLNASHVHYDDDSDVSSTDSYTPDSTPTRSSYIYVSNSPPAKGSDNPQDAVGYLVNEYEQQKQEFENHVRFLVEMKQGQTSMNSEEELRKLKAEFASWKKDYKVRLREAKADLKKLGVSNGDKARHKWWIAKANKPGVSNGNRDKTRHKLWIAKAKKSGVSNGNGDKTRHKWSILKAMKRGASNGDKARNKWWIVKNTRGKK</sequence>
<feature type="compositionally biased region" description="Basic and acidic residues" evidence="2">
    <location>
        <begin position="58"/>
        <end position="79"/>
    </location>
</feature>
<proteinExistence type="predicted"/>
<feature type="coiled-coil region" evidence="1">
    <location>
        <begin position="143"/>
        <end position="191"/>
    </location>
</feature>
<feature type="compositionally biased region" description="Polar residues" evidence="2">
    <location>
        <begin position="205"/>
        <end position="217"/>
    </location>
</feature>
<accession>A0AAX6G6Z7</accession>
<evidence type="ECO:0000256" key="1">
    <source>
        <dbReference type="SAM" id="Coils"/>
    </source>
</evidence>
<keyword evidence="1" id="KW-0175">Coiled coil</keyword>
<evidence type="ECO:0000313" key="3">
    <source>
        <dbReference type="EMBL" id="KAJ6824440.1"/>
    </source>
</evidence>
<dbReference type="AlphaFoldDB" id="A0AAX6G6Z7"/>
<feature type="coiled-coil region" evidence="1">
    <location>
        <begin position="268"/>
        <end position="314"/>
    </location>
</feature>
<name>A0AAX6G6Z7_IRIPA</name>
<feature type="compositionally biased region" description="Low complexity" evidence="2">
    <location>
        <begin position="40"/>
        <end position="53"/>
    </location>
</feature>
<feature type="region of interest" description="Disordered" evidence="2">
    <location>
        <begin position="205"/>
        <end position="262"/>
    </location>
</feature>
<feature type="compositionally biased region" description="Low complexity" evidence="2">
    <location>
        <begin position="228"/>
        <end position="241"/>
    </location>
</feature>
<feature type="compositionally biased region" description="Polar residues" evidence="2">
    <location>
        <begin position="242"/>
        <end position="252"/>
    </location>
</feature>
<feature type="compositionally biased region" description="Basic and acidic residues" evidence="2">
    <location>
        <begin position="19"/>
        <end position="30"/>
    </location>
</feature>
<protein>
    <submittedName>
        <fullName evidence="3">Myosin-1 isoform X2</fullName>
    </submittedName>
</protein>
<reference evidence="3" key="1">
    <citation type="journal article" date="2023" name="GigaByte">
        <title>Genome assembly of the bearded iris, Iris pallida Lam.</title>
        <authorList>
            <person name="Bruccoleri R.E."/>
            <person name="Oakeley E.J."/>
            <person name="Faust A.M.E."/>
            <person name="Altorfer M."/>
            <person name="Dessus-Babus S."/>
            <person name="Burckhardt D."/>
            <person name="Oertli M."/>
            <person name="Naumann U."/>
            <person name="Petersen F."/>
            <person name="Wong J."/>
        </authorList>
    </citation>
    <scope>NUCLEOTIDE SEQUENCE</scope>
    <source>
        <strain evidence="3">GSM-AAB239-AS_SAM_17_03QT</strain>
    </source>
</reference>
<gene>
    <name evidence="3" type="ORF">M6B38_381290</name>
</gene>